<feature type="domain" description="Glycoside hydrolase 131 catalytic N-terminal" evidence="2">
    <location>
        <begin position="1"/>
        <end position="231"/>
    </location>
</feature>
<evidence type="ECO:0000256" key="1">
    <source>
        <dbReference type="SAM" id="MobiDB-lite"/>
    </source>
</evidence>
<dbReference type="Pfam" id="PF18271">
    <property type="entry name" value="GH131_N"/>
    <property type="match status" value="1"/>
</dbReference>
<feature type="non-terminal residue" evidence="4">
    <location>
        <position position="1"/>
    </location>
</feature>
<sequence length="293" mass="31286">LWSGFFNSSSKVADFDQWSFSNEIQPWQWYIHGSAATSEYIGMSSSFKNPADTTDAQGVRLTIDGTSFWNGQTMERTEIIPQTSANLGTGHLYYHFSLSTSATNAPNPGYEHQIAFFESHFTELKYGLLDGASGTSDNTLKWCINSQPQWSVNLTANTWYNFAYDIDFSGGTVALWYSTGSSALTQIAGPTATSPSTNSADFHIGVLRLPNGGTSAAAEDFFWSGIYVEQAPITTSVAGPNPGAGGSAPPVSSSTTTVGTTSVPTTTSKSSTTIVSTTTVSAPQATQTKYGQW</sequence>
<dbReference type="EMBL" id="KN837790">
    <property type="protein sequence ID" value="KIJ23137.1"/>
    <property type="molecule type" value="Genomic_DNA"/>
</dbReference>
<accession>A0A0C9VDH5</accession>
<dbReference type="EMBL" id="KN837186">
    <property type="protein sequence ID" value="KIJ35655.1"/>
    <property type="molecule type" value="Genomic_DNA"/>
</dbReference>
<dbReference type="InterPro" id="IPR041524">
    <property type="entry name" value="GH131_N"/>
</dbReference>
<protein>
    <submittedName>
        <fullName evidence="4">Glycoside hydrolase family 131 protein</fullName>
    </submittedName>
</protein>
<dbReference type="HOGENOM" id="CLU_038296_0_0_1"/>
<name>A0A0C9VDH5_SPHS4</name>
<evidence type="ECO:0000313" key="4">
    <source>
        <dbReference type="EMBL" id="KIJ35655.1"/>
    </source>
</evidence>
<dbReference type="Gene3D" id="2.60.120.1160">
    <property type="match status" value="1"/>
</dbReference>
<dbReference type="PANTHER" id="PTHR34612:SF6">
    <property type="entry name" value="GLYCOSIDE HYDROLASE 131 CATALYTIC N-TERMINAL DOMAIN-CONTAINING PROTEIN"/>
    <property type="match status" value="1"/>
</dbReference>
<keyword evidence="4" id="KW-0378">Hydrolase</keyword>
<dbReference type="PANTHER" id="PTHR34612">
    <property type="entry name" value="GH131_N DOMAIN-CONTAINING PROTEIN"/>
    <property type="match status" value="1"/>
</dbReference>
<dbReference type="OrthoDB" id="120072at2759"/>
<dbReference type="GO" id="GO:0016787">
    <property type="term" value="F:hydrolase activity"/>
    <property type="evidence" value="ECO:0007669"/>
    <property type="project" value="UniProtKB-KW"/>
</dbReference>
<keyword evidence="5" id="KW-1185">Reference proteome</keyword>
<evidence type="ECO:0000259" key="2">
    <source>
        <dbReference type="Pfam" id="PF18271"/>
    </source>
</evidence>
<evidence type="ECO:0000313" key="5">
    <source>
        <dbReference type="Proteomes" id="UP000054279"/>
    </source>
</evidence>
<dbReference type="AlphaFoldDB" id="A0A0C9VDH5"/>
<dbReference type="Proteomes" id="UP000054279">
    <property type="component" value="Unassembled WGS sequence"/>
</dbReference>
<feature type="region of interest" description="Disordered" evidence="1">
    <location>
        <begin position="238"/>
        <end position="272"/>
    </location>
</feature>
<proteinExistence type="predicted"/>
<reference evidence="4 5" key="1">
    <citation type="submission" date="2014-06" db="EMBL/GenBank/DDBJ databases">
        <title>Evolutionary Origins and Diversification of the Mycorrhizal Mutualists.</title>
        <authorList>
            <consortium name="DOE Joint Genome Institute"/>
            <consortium name="Mycorrhizal Genomics Consortium"/>
            <person name="Kohler A."/>
            <person name="Kuo A."/>
            <person name="Nagy L.G."/>
            <person name="Floudas D."/>
            <person name="Copeland A."/>
            <person name="Barry K.W."/>
            <person name="Cichocki N."/>
            <person name="Veneault-Fourrey C."/>
            <person name="LaButti K."/>
            <person name="Lindquist E.A."/>
            <person name="Lipzen A."/>
            <person name="Lundell T."/>
            <person name="Morin E."/>
            <person name="Murat C."/>
            <person name="Riley R."/>
            <person name="Ohm R."/>
            <person name="Sun H."/>
            <person name="Tunlid A."/>
            <person name="Henrissat B."/>
            <person name="Grigoriev I.V."/>
            <person name="Hibbett D.S."/>
            <person name="Martin F."/>
        </authorList>
    </citation>
    <scope>NUCLEOTIDE SEQUENCE [LARGE SCALE GENOMIC DNA]</scope>
    <source>
        <strain evidence="4 5">SS14</strain>
    </source>
</reference>
<organism evidence="4 5">
    <name type="scientific">Sphaerobolus stellatus (strain SS14)</name>
    <dbReference type="NCBI Taxonomy" id="990650"/>
    <lineage>
        <taxon>Eukaryota</taxon>
        <taxon>Fungi</taxon>
        <taxon>Dikarya</taxon>
        <taxon>Basidiomycota</taxon>
        <taxon>Agaricomycotina</taxon>
        <taxon>Agaricomycetes</taxon>
        <taxon>Phallomycetidae</taxon>
        <taxon>Geastrales</taxon>
        <taxon>Sphaerobolaceae</taxon>
        <taxon>Sphaerobolus</taxon>
    </lineage>
</organism>
<evidence type="ECO:0000313" key="3">
    <source>
        <dbReference type="EMBL" id="KIJ23137.1"/>
    </source>
</evidence>
<gene>
    <name evidence="4" type="ORF">M422DRAFT_180447</name>
    <name evidence="3" type="ORF">M422DRAFT_196306</name>
</gene>